<dbReference type="PROSITE" id="PS50022">
    <property type="entry name" value="FA58C_3"/>
    <property type="match status" value="2"/>
</dbReference>
<dbReference type="GO" id="GO:0004560">
    <property type="term" value="F:alpha-L-fucosidase activity"/>
    <property type="evidence" value="ECO:0007669"/>
    <property type="project" value="InterPro"/>
</dbReference>
<keyword evidence="5" id="KW-0326">Glycosidase</keyword>
<sequence>MKFKLSLTFFLFLFLYQTANSQNQPLKAYGAIPTQDQVNWQQMEYYMFTHFGPNTFTDVEWGNGKEDPKVFNPTHVDCRQWAATAKAAGMKGIIITAKHHDGFCLWPSKYSTHTVRESLWKDGKGDLLKELSEACHEYGLKFGVYLSPWDQNHPAYGTPEYNQVFANTLNEVLSGYGEVFEQWFDGANGEGKDGKKQVYDWNLFHNTVYRNQPQAVIFSDVGPGCRWMGNEQGVAGKTNWSTLNIKGYEPGHGAPSVDILNTGVQGGEAWVPAETDVSIRPGWFYSPSTDDKVKSVDKLMDIYYTSVGRNSNLLLNVPPDRTGRINANDSIRLMEFRKAREESFSKDLIEGAEIKASNVRDNAAQYSVANLLDDNYNTYWATDDSELNPSIEIDLKQAKTFNRLALQEYIPLGQRVASFSVKYWDNGVWKDLTDATTIGYKRILRFPAISTQKLKISFTALACPLISRVSLYNAPESFSATEAVNKENNKSLSTSKWKLVSPVADLSKIADTDDNTFLEVKKKTPLVIDLGEAVLIKGFTYVPFNKVQSSNILRYNFYISLDGKNWTQVKKNAIFNNIANNPVKQEVTLFATNSKKVRYIKLEPIETVDSGDNYFVAGIKLF</sequence>
<proteinExistence type="inferred from homology"/>
<dbReference type="GO" id="GO:0016139">
    <property type="term" value="P:glycoside catabolic process"/>
    <property type="evidence" value="ECO:0007669"/>
    <property type="project" value="TreeGrafter"/>
</dbReference>
<keyword evidence="4" id="KW-0378">Hydrolase</keyword>
<feature type="signal peptide" evidence="6">
    <location>
        <begin position="1"/>
        <end position="21"/>
    </location>
</feature>
<dbReference type="RefSeq" id="WP_296952064.1">
    <property type="nucleotide sequence ID" value="NZ_LT599021.1"/>
</dbReference>
<evidence type="ECO:0000256" key="3">
    <source>
        <dbReference type="ARBA" id="ARBA00022729"/>
    </source>
</evidence>
<dbReference type="SUPFAM" id="SSF49785">
    <property type="entry name" value="Galactose-binding domain-like"/>
    <property type="match status" value="2"/>
</dbReference>
<evidence type="ECO:0000256" key="6">
    <source>
        <dbReference type="SAM" id="SignalP"/>
    </source>
</evidence>
<evidence type="ECO:0000313" key="8">
    <source>
        <dbReference type="EMBL" id="SBW08324.1"/>
    </source>
</evidence>
<dbReference type="GO" id="GO:0005764">
    <property type="term" value="C:lysosome"/>
    <property type="evidence" value="ECO:0007669"/>
    <property type="project" value="TreeGrafter"/>
</dbReference>
<dbReference type="InterPro" id="IPR017853">
    <property type="entry name" value="GH"/>
</dbReference>
<protein>
    <recommendedName>
        <fullName evidence="2">alpha-L-fucosidase</fullName>
        <ecNumber evidence="2">3.2.1.51</ecNumber>
    </recommendedName>
</protein>
<accession>A0A212K9D7</accession>
<dbReference type="Pfam" id="PF01120">
    <property type="entry name" value="Alpha_L_fucos"/>
    <property type="match status" value="1"/>
</dbReference>
<evidence type="ECO:0000256" key="5">
    <source>
        <dbReference type="ARBA" id="ARBA00023295"/>
    </source>
</evidence>
<dbReference type="InterPro" id="IPR057739">
    <property type="entry name" value="Glyco_hydro_29_N"/>
</dbReference>
<keyword evidence="3 6" id="KW-0732">Signal</keyword>
<dbReference type="EMBL" id="FLUL01000001">
    <property type="protein sequence ID" value="SBW08324.1"/>
    <property type="molecule type" value="Genomic_DNA"/>
</dbReference>
<dbReference type="GO" id="GO:0006004">
    <property type="term" value="P:fucose metabolic process"/>
    <property type="evidence" value="ECO:0007669"/>
    <property type="project" value="TreeGrafter"/>
</dbReference>
<feature type="domain" description="F5/8 type C" evidence="7">
    <location>
        <begin position="473"/>
        <end position="622"/>
    </location>
</feature>
<name>A0A212K9D7_9BACT</name>
<dbReference type="Pfam" id="PF00754">
    <property type="entry name" value="F5_F8_type_C"/>
    <property type="match status" value="2"/>
</dbReference>
<dbReference type="EC" id="3.2.1.51" evidence="2"/>
<dbReference type="InterPro" id="IPR000933">
    <property type="entry name" value="Glyco_hydro_29"/>
</dbReference>
<evidence type="ECO:0000256" key="4">
    <source>
        <dbReference type="ARBA" id="ARBA00022801"/>
    </source>
</evidence>
<dbReference type="PANTHER" id="PTHR10030:SF37">
    <property type="entry name" value="ALPHA-L-FUCOSIDASE-RELATED"/>
    <property type="match status" value="1"/>
</dbReference>
<feature type="chain" id="PRO_5012916819" description="alpha-L-fucosidase" evidence="6">
    <location>
        <begin position="22"/>
        <end position="622"/>
    </location>
</feature>
<dbReference type="SMART" id="SM00812">
    <property type="entry name" value="Alpha_L_fucos"/>
    <property type="match status" value="1"/>
</dbReference>
<reference evidence="8" key="1">
    <citation type="submission" date="2016-04" db="EMBL/GenBank/DDBJ databases">
        <authorList>
            <person name="Evans L.H."/>
            <person name="Alamgir A."/>
            <person name="Owens N."/>
            <person name="Weber N.D."/>
            <person name="Virtaneva K."/>
            <person name="Barbian K."/>
            <person name="Babar A."/>
            <person name="Rosenke K."/>
        </authorList>
    </citation>
    <scope>NUCLEOTIDE SEQUENCE</scope>
    <source>
        <strain evidence="8">86-2</strain>
    </source>
</reference>
<evidence type="ECO:0000256" key="1">
    <source>
        <dbReference type="ARBA" id="ARBA00007951"/>
    </source>
</evidence>
<dbReference type="AlphaFoldDB" id="A0A212K9D7"/>
<dbReference type="Gene3D" id="3.20.20.80">
    <property type="entry name" value="Glycosidases"/>
    <property type="match status" value="1"/>
</dbReference>
<dbReference type="InterPro" id="IPR000421">
    <property type="entry name" value="FA58C"/>
</dbReference>
<dbReference type="PANTHER" id="PTHR10030">
    <property type="entry name" value="ALPHA-L-FUCOSIDASE"/>
    <property type="match status" value="1"/>
</dbReference>
<evidence type="ECO:0000256" key="2">
    <source>
        <dbReference type="ARBA" id="ARBA00012662"/>
    </source>
</evidence>
<dbReference type="FunFam" id="3.20.20.80:FF:000052">
    <property type="entry name" value="Putative alpha-L-fucosidase 1"/>
    <property type="match status" value="1"/>
</dbReference>
<comment type="similarity">
    <text evidence="1">Belongs to the glycosyl hydrolase 29 family.</text>
</comment>
<dbReference type="SUPFAM" id="SSF51445">
    <property type="entry name" value="(Trans)glycosidases"/>
    <property type="match status" value="1"/>
</dbReference>
<evidence type="ECO:0000259" key="7">
    <source>
        <dbReference type="PROSITE" id="PS50022"/>
    </source>
</evidence>
<gene>
    <name evidence="8" type="ORF">KL86DYS2_13346</name>
</gene>
<dbReference type="Gene3D" id="2.60.120.260">
    <property type="entry name" value="Galactose-binding domain-like"/>
    <property type="match status" value="2"/>
</dbReference>
<dbReference type="InterPro" id="IPR008979">
    <property type="entry name" value="Galactose-bd-like_sf"/>
</dbReference>
<feature type="domain" description="F5/8 type C" evidence="7">
    <location>
        <begin position="337"/>
        <end position="438"/>
    </location>
</feature>
<organism evidence="8">
    <name type="scientific">uncultured Dysgonomonas sp</name>
    <dbReference type="NCBI Taxonomy" id="206096"/>
    <lineage>
        <taxon>Bacteria</taxon>
        <taxon>Pseudomonadati</taxon>
        <taxon>Bacteroidota</taxon>
        <taxon>Bacteroidia</taxon>
        <taxon>Bacteroidales</taxon>
        <taxon>Dysgonomonadaceae</taxon>
        <taxon>Dysgonomonas</taxon>
        <taxon>environmental samples</taxon>
    </lineage>
</organism>